<keyword evidence="2" id="KW-0805">Transcription regulation</keyword>
<dbReference type="Proteomes" id="UP000216991">
    <property type="component" value="Unassembled WGS sequence"/>
</dbReference>
<dbReference type="InterPro" id="IPR036388">
    <property type="entry name" value="WH-like_DNA-bd_sf"/>
</dbReference>
<comment type="similarity">
    <text evidence="1">Belongs to the sigma-70 factor family. ECF subfamily.</text>
</comment>
<dbReference type="GO" id="GO:0016987">
    <property type="term" value="F:sigma factor activity"/>
    <property type="evidence" value="ECO:0007669"/>
    <property type="project" value="UniProtKB-KW"/>
</dbReference>
<dbReference type="GO" id="GO:0006352">
    <property type="term" value="P:DNA-templated transcription initiation"/>
    <property type="evidence" value="ECO:0007669"/>
    <property type="project" value="InterPro"/>
</dbReference>
<dbReference type="SUPFAM" id="SSF88946">
    <property type="entry name" value="Sigma2 domain of RNA polymerase sigma factors"/>
    <property type="match status" value="1"/>
</dbReference>
<keyword evidence="3" id="KW-0731">Sigma factor</keyword>
<dbReference type="InterPro" id="IPR013249">
    <property type="entry name" value="RNA_pol_sigma70_r4_t2"/>
</dbReference>
<sequence length="198" mass="21498">MRMETPAPGPTALAPPAAPSLATALLLRVAQGDAAAFTALVRQLERPALALAWRTLNDAAEAQDACQQAFARLWTEAHRFDPARGSADAWFRRILINLCLDRRRAIRPVQPIDDAFDLADSRPDPEHQAIAADQQARLAAAMASLNARQRLALALFHGDGLSMAEIAERMETTPKAVEGLLGRARIMLKTMLTEGSDL</sequence>
<protein>
    <submittedName>
        <fullName evidence="8">Uncharacterized protein</fullName>
    </submittedName>
</protein>
<dbReference type="NCBIfam" id="TIGR02937">
    <property type="entry name" value="sigma70-ECF"/>
    <property type="match status" value="1"/>
</dbReference>
<keyword evidence="9" id="KW-1185">Reference proteome</keyword>
<dbReference type="Pfam" id="PF04542">
    <property type="entry name" value="Sigma70_r2"/>
    <property type="match status" value="1"/>
</dbReference>
<dbReference type="InterPro" id="IPR007627">
    <property type="entry name" value="RNA_pol_sigma70_r2"/>
</dbReference>
<dbReference type="Gene3D" id="1.10.10.10">
    <property type="entry name" value="Winged helix-like DNA-binding domain superfamily/Winged helix DNA-binding domain"/>
    <property type="match status" value="1"/>
</dbReference>
<evidence type="ECO:0000256" key="1">
    <source>
        <dbReference type="ARBA" id="ARBA00010641"/>
    </source>
</evidence>
<dbReference type="OrthoDB" id="9794372at2"/>
<dbReference type="InterPro" id="IPR013324">
    <property type="entry name" value="RNA_pol_sigma_r3/r4-like"/>
</dbReference>
<name>A0A255Y7X0_9SPHN</name>
<evidence type="ECO:0000256" key="2">
    <source>
        <dbReference type="ARBA" id="ARBA00023015"/>
    </source>
</evidence>
<evidence type="ECO:0000313" key="8">
    <source>
        <dbReference type="EMBL" id="OYQ24715.1"/>
    </source>
</evidence>
<dbReference type="PANTHER" id="PTHR43133">
    <property type="entry name" value="RNA POLYMERASE ECF-TYPE SIGMA FACTO"/>
    <property type="match status" value="1"/>
</dbReference>
<dbReference type="Gene3D" id="1.10.1740.10">
    <property type="match status" value="1"/>
</dbReference>
<keyword evidence="5" id="KW-0804">Transcription</keyword>
<dbReference type="InterPro" id="IPR039425">
    <property type="entry name" value="RNA_pol_sigma-70-like"/>
</dbReference>
<dbReference type="PANTHER" id="PTHR43133:SF8">
    <property type="entry name" value="RNA POLYMERASE SIGMA FACTOR HI_1459-RELATED"/>
    <property type="match status" value="1"/>
</dbReference>
<dbReference type="CDD" id="cd06171">
    <property type="entry name" value="Sigma70_r4"/>
    <property type="match status" value="1"/>
</dbReference>
<accession>A0A255Y7X0</accession>
<comment type="caution">
    <text evidence="8">The sequence shown here is derived from an EMBL/GenBank/DDBJ whole genome shotgun (WGS) entry which is preliminary data.</text>
</comment>
<dbReference type="Pfam" id="PF08281">
    <property type="entry name" value="Sigma70_r4_2"/>
    <property type="match status" value="1"/>
</dbReference>
<dbReference type="EMBL" id="NOXT01000124">
    <property type="protein sequence ID" value="OYQ24715.1"/>
    <property type="molecule type" value="Genomic_DNA"/>
</dbReference>
<reference evidence="8 9" key="1">
    <citation type="submission" date="2017-07" db="EMBL/GenBank/DDBJ databases">
        <title>Sandarakinorhabdus cyanobacteriorum sp. nov., a novel bacterium isolated from cyanobacterial aggregates in a eutrophic lake.</title>
        <authorList>
            <person name="Cai H."/>
        </authorList>
    </citation>
    <scope>NUCLEOTIDE SEQUENCE [LARGE SCALE GENOMIC DNA]</scope>
    <source>
        <strain evidence="8 9">TH057</strain>
    </source>
</reference>
<proteinExistence type="inferred from homology"/>
<feature type="domain" description="RNA polymerase sigma-70 region 2" evidence="6">
    <location>
        <begin position="40"/>
        <end position="105"/>
    </location>
</feature>
<evidence type="ECO:0000256" key="3">
    <source>
        <dbReference type="ARBA" id="ARBA00023082"/>
    </source>
</evidence>
<evidence type="ECO:0000313" key="9">
    <source>
        <dbReference type="Proteomes" id="UP000216991"/>
    </source>
</evidence>
<dbReference type="InterPro" id="IPR013325">
    <property type="entry name" value="RNA_pol_sigma_r2"/>
</dbReference>
<evidence type="ECO:0000256" key="4">
    <source>
        <dbReference type="ARBA" id="ARBA00023125"/>
    </source>
</evidence>
<evidence type="ECO:0000259" key="6">
    <source>
        <dbReference type="Pfam" id="PF04542"/>
    </source>
</evidence>
<evidence type="ECO:0000256" key="5">
    <source>
        <dbReference type="ARBA" id="ARBA00023163"/>
    </source>
</evidence>
<organism evidence="8 9">
    <name type="scientific">Sandarakinorhabdus cyanobacteriorum</name>
    <dbReference type="NCBI Taxonomy" id="1981098"/>
    <lineage>
        <taxon>Bacteria</taxon>
        <taxon>Pseudomonadati</taxon>
        <taxon>Pseudomonadota</taxon>
        <taxon>Alphaproteobacteria</taxon>
        <taxon>Sphingomonadales</taxon>
        <taxon>Sphingosinicellaceae</taxon>
        <taxon>Sandarakinorhabdus</taxon>
    </lineage>
</organism>
<keyword evidence="4" id="KW-0238">DNA-binding</keyword>
<dbReference type="InterPro" id="IPR014284">
    <property type="entry name" value="RNA_pol_sigma-70_dom"/>
</dbReference>
<dbReference type="SUPFAM" id="SSF88659">
    <property type="entry name" value="Sigma3 and sigma4 domains of RNA polymerase sigma factors"/>
    <property type="match status" value="1"/>
</dbReference>
<feature type="domain" description="RNA polymerase sigma factor 70 region 4 type 2" evidence="7">
    <location>
        <begin position="137"/>
        <end position="186"/>
    </location>
</feature>
<gene>
    <name evidence="8" type="ORF">CHU93_15250</name>
</gene>
<dbReference type="AlphaFoldDB" id="A0A255Y7X0"/>
<evidence type="ECO:0000259" key="7">
    <source>
        <dbReference type="Pfam" id="PF08281"/>
    </source>
</evidence>
<dbReference type="GO" id="GO:0003677">
    <property type="term" value="F:DNA binding"/>
    <property type="evidence" value="ECO:0007669"/>
    <property type="project" value="UniProtKB-KW"/>
</dbReference>